<evidence type="ECO:0000256" key="1">
    <source>
        <dbReference type="ARBA" id="ARBA00008874"/>
    </source>
</evidence>
<dbReference type="EMBL" id="GL832994">
    <property type="protein sequence ID" value="EGD81056.1"/>
    <property type="molecule type" value="Genomic_DNA"/>
</dbReference>
<dbReference type="FunFam" id="1.10.510.10:FF:000421">
    <property type="entry name" value="Serine/threonine-protein kinase PAK 6"/>
    <property type="match status" value="1"/>
</dbReference>
<feature type="binding site" evidence="8">
    <location>
        <position position="43"/>
    </location>
    <ligand>
        <name>ATP</name>
        <dbReference type="ChEBI" id="CHEBI:30616"/>
    </ligand>
</feature>
<keyword evidence="4" id="KW-0808">Transferase</keyword>
<dbReference type="GO" id="GO:0004674">
    <property type="term" value="F:protein serine/threonine kinase activity"/>
    <property type="evidence" value="ECO:0007669"/>
    <property type="project" value="UniProtKB-KW"/>
</dbReference>
<dbReference type="KEGG" id="sre:PTSG_10999"/>
<dbReference type="InterPro" id="IPR051700">
    <property type="entry name" value="STE20_Ser-Thr_kinase"/>
</dbReference>
<accession>F2USE6</accession>
<dbReference type="PROSITE" id="PS50219">
    <property type="entry name" value="CNH"/>
    <property type="match status" value="1"/>
</dbReference>
<dbReference type="Pfam" id="PF00069">
    <property type="entry name" value="Pkinase"/>
    <property type="match status" value="1"/>
</dbReference>
<feature type="domain" description="CNH" evidence="11">
    <location>
        <begin position="456"/>
        <end position="738"/>
    </location>
</feature>
<dbReference type="AlphaFoldDB" id="F2USE6"/>
<dbReference type="GeneID" id="16068452"/>
<dbReference type="STRING" id="946362.F2USE6"/>
<dbReference type="OMA" id="HIMGWGE"/>
<dbReference type="PROSITE" id="PS00107">
    <property type="entry name" value="PROTEIN_KINASE_ATP"/>
    <property type="match status" value="1"/>
</dbReference>
<feature type="domain" description="Protein kinase" evidence="10">
    <location>
        <begin position="14"/>
        <end position="284"/>
    </location>
</feature>
<dbReference type="Gene3D" id="1.10.510.10">
    <property type="entry name" value="Transferase(Phosphotransferase) domain 1"/>
    <property type="match status" value="1"/>
</dbReference>
<keyword evidence="6 12" id="KW-0418">Kinase</keyword>
<keyword evidence="13" id="KW-1185">Reference proteome</keyword>
<dbReference type="SMART" id="SM00036">
    <property type="entry name" value="CNH"/>
    <property type="match status" value="1"/>
</dbReference>
<dbReference type="PANTHER" id="PTHR47096:SF1">
    <property type="entry name" value="MISSHAPEN LIKE KINASE 1"/>
    <property type="match status" value="1"/>
</dbReference>
<proteinExistence type="inferred from homology"/>
<evidence type="ECO:0000256" key="8">
    <source>
        <dbReference type="PROSITE-ProRule" id="PRU10141"/>
    </source>
</evidence>
<evidence type="ECO:0000256" key="5">
    <source>
        <dbReference type="ARBA" id="ARBA00022741"/>
    </source>
</evidence>
<dbReference type="GO" id="GO:0005524">
    <property type="term" value="F:ATP binding"/>
    <property type="evidence" value="ECO:0007669"/>
    <property type="project" value="UniProtKB-UniRule"/>
</dbReference>
<dbReference type="InterPro" id="IPR000719">
    <property type="entry name" value="Prot_kinase_dom"/>
</dbReference>
<dbReference type="GO" id="GO:0005829">
    <property type="term" value="C:cytosol"/>
    <property type="evidence" value="ECO:0007669"/>
    <property type="project" value="TreeGrafter"/>
</dbReference>
<evidence type="ECO:0000256" key="2">
    <source>
        <dbReference type="ARBA" id="ARBA00012513"/>
    </source>
</evidence>
<feature type="compositionally biased region" description="Polar residues" evidence="9">
    <location>
        <begin position="344"/>
        <end position="353"/>
    </location>
</feature>
<dbReference type="PROSITE" id="PS00108">
    <property type="entry name" value="PROTEIN_KINASE_ST"/>
    <property type="match status" value="1"/>
</dbReference>
<keyword evidence="7 8" id="KW-0067">ATP-binding</keyword>
<dbReference type="InterPro" id="IPR008271">
    <property type="entry name" value="Ser/Thr_kinase_AS"/>
</dbReference>
<dbReference type="Gene3D" id="3.30.200.20">
    <property type="entry name" value="Phosphorylase Kinase, domain 1"/>
    <property type="match status" value="1"/>
</dbReference>
<dbReference type="InterPro" id="IPR011009">
    <property type="entry name" value="Kinase-like_dom_sf"/>
</dbReference>
<evidence type="ECO:0000256" key="9">
    <source>
        <dbReference type="SAM" id="MobiDB-lite"/>
    </source>
</evidence>
<feature type="region of interest" description="Disordered" evidence="9">
    <location>
        <begin position="304"/>
        <end position="364"/>
    </location>
</feature>
<dbReference type="FunCoup" id="F2USE6">
    <property type="interactions" value="1055"/>
</dbReference>
<organism evidence="13">
    <name type="scientific">Salpingoeca rosetta (strain ATCC 50818 / BSB-021)</name>
    <dbReference type="NCBI Taxonomy" id="946362"/>
    <lineage>
        <taxon>Eukaryota</taxon>
        <taxon>Choanoflagellata</taxon>
        <taxon>Craspedida</taxon>
        <taxon>Salpingoecidae</taxon>
        <taxon>Salpingoeca</taxon>
    </lineage>
</organism>
<dbReference type="OrthoDB" id="8693905at2759"/>
<evidence type="ECO:0000313" key="12">
    <source>
        <dbReference type="EMBL" id="EGD81056.1"/>
    </source>
</evidence>
<evidence type="ECO:0000313" key="13">
    <source>
        <dbReference type="Proteomes" id="UP000007799"/>
    </source>
</evidence>
<dbReference type="EC" id="2.7.11.1" evidence="2"/>
<evidence type="ECO:0000256" key="7">
    <source>
        <dbReference type="ARBA" id="ARBA00022840"/>
    </source>
</evidence>
<protein>
    <recommendedName>
        <fullName evidence="2">non-specific serine/threonine protein kinase</fullName>
        <ecNumber evidence="2">2.7.11.1</ecNumber>
    </recommendedName>
</protein>
<dbReference type="RefSeq" id="XP_012493101.1">
    <property type="nucleotide sequence ID" value="XM_012637647.1"/>
</dbReference>
<sequence>MCALRDLPRPGGLFQLMDIVGTGNYGQVFRAMHTKTKELVAVKIMDLIEEEEEDIKVEIDILKKFGTHKNLTTFYGVFLAEPDGNTLERHPQEKLWLVMELCDAGSVIDLAEKLKPKAIPENIIAYIIRETTEAIRFLHKNLIIHRDIKGQNVLMNAHGEVKLVDFGVSAMLKDKKDKRNSYIGTPYWMAPEVIACDDQRDSLYDQRCDVWALGIFAIELAECEPPLADHHPMRASFLIPRNPPPTLKEEKKWSEQYIDFVAKCLVKDFEKRPTTKKILDHTFLKSVNAKRQRAALADLIEKVQRGHKRKDEDELVSLPSPGPVVSESPASFGSNMDWGELSRPVSQLSSRAHTPTPPEPLDVNMQGLAGPIRRTSRVPVSNSRSSNGPTMLDSILTKEQRAQLPDATIAQRRPRKTDTGFAVPDAFALRGTDVVVPSSPERAMNPQIRKLHKRFNSEILCAAFWGANLLVGTKHELCLLDRSGPGRVFPLIGRRRFQQLAVLESLGVMVTICGKKNKLRTYNLNYFKSLILRQPTKKQTLYQDVNKHMHCTHFSLARHDRLRFLCVASGKSITIYLWAHKPYYKFMVFKEFAVPHEPVLVNLKVIHEEELKVVFASKIGFHAVDVNTGAVINMYVHPNPSKGSITPHSIMQLDHDEYMLLFDRRGVRIDYFGEKVAEVSFAWESSPSSAVLLHPDQVLGWGSKSIETRDIRTGELLGSMKHKQAVKLRFLCARANKLFFASVKQGGSTQIYFMTF</sequence>
<dbReference type="PANTHER" id="PTHR47096">
    <property type="entry name" value="MISSHAPEN LIKE KINASE 1"/>
    <property type="match status" value="1"/>
</dbReference>
<dbReference type="Proteomes" id="UP000007799">
    <property type="component" value="Unassembled WGS sequence"/>
</dbReference>
<gene>
    <name evidence="12" type="ORF">PTSG_10999</name>
</gene>
<comment type="similarity">
    <text evidence="1">Belongs to the protein kinase superfamily. STE Ser/Thr protein kinase family. STE20 subfamily.</text>
</comment>
<keyword evidence="3" id="KW-0723">Serine/threonine-protein kinase</keyword>
<dbReference type="eggNOG" id="KOG0587">
    <property type="taxonomic scope" value="Eukaryota"/>
</dbReference>
<name>F2USE6_SALR5</name>
<keyword evidence="5 8" id="KW-0547">Nucleotide-binding</keyword>
<evidence type="ECO:0000256" key="3">
    <source>
        <dbReference type="ARBA" id="ARBA00022527"/>
    </source>
</evidence>
<dbReference type="PROSITE" id="PS50011">
    <property type="entry name" value="PROTEIN_KINASE_DOM"/>
    <property type="match status" value="1"/>
</dbReference>
<dbReference type="InterPro" id="IPR001180">
    <property type="entry name" value="CNH_dom"/>
</dbReference>
<dbReference type="EMBL" id="GL832994">
    <property type="protein sequence ID" value="EGD81055.1"/>
    <property type="molecule type" value="Genomic_DNA"/>
</dbReference>
<reference evidence="12" key="1">
    <citation type="submission" date="2009-08" db="EMBL/GenBank/DDBJ databases">
        <title>Annotation of Salpingoeca rosetta.</title>
        <authorList>
            <consortium name="The Broad Institute Genome Sequencing Platform"/>
            <person name="Russ C."/>
            <person name="Cuomo C."/>
            <person name="Burger G."/>
            <person name="Gray M.W."/>
            <person name="Holland P.W.H."/>
            <person name="King N."/>
            <person name="Lang F.B.F."/>
            <person name="Roger A.J."/>
            <person name="Ruiz-Trillo I."/>
            <person name="Young S.K."/>
            <person name="Zeng Q."/>
            <person name="Gargeya S."/>
            <person name="Alvarado L."/>
            <person name="Berlin A."/>
            <person name="Chapman S.B."/>
            <person name="Chen Z."/>
            <person name="Freedman E."/>
            <person name="Gellesch M."/>
            <person name="Goldberg J."/>
            <person name="Griggs A."/>
            <person name="Gujja S."/>
            <person name="Heilman E."/>
            <person name="Heiman D."/>
            <person name="Howarth C."/>
            <person name="Mehta T."/>
            <person name="Neiman D."/>
            <person name="Pearson M."/>
            <person name="Roberts A."/>
            <person name="Saif S."/>
            <person name="Shea T."/>
            <person name="Shenoy N."/>
            <person name="Sisk P."/>
            <person name="Stolte C."/>
            <person name="Sykes S."/>
            <person name="White J."/>
            <person name="Yandava C."/>
            <person name="Haas B."/>
            <person name="Nusbaum C."/>
            <person name="Birren B."/>
        </authorList>
    </citation>
    <scope>NUCLEOTIDE SEQUENCE [LARGE SCALE GENOMIC DNA]</scope>
    <source>
        <strain evidence="12">ATCC 50818</strain>
    </source>
</reference>
<evidence type="ECO:0000259" key="11">
    <source>
        <dbReference type="PROSITE" id="PS50219"/>
    </source>
</evidence>
<dbReference type="RefSeq" id="XP_004987925.1">
    <property type="nucleotide sequence ID" value="XM_004987868.2"/>
</dbReference>
<dbReference type="SUPFAM" id="SSF56112">
    <property type="entry name" value="Protein kinase-like (PK-like)"/>
    <property type="match status" value="1"/>
</dbReference>
<evidence type="ECO:0000256" key="4">
    <source>
        <dbReference type="ARBA" id="ARBA00022679"/>
    </source>
</evidence>
<evidence type="ECO:0000259" key="10">
    <source>
        <dbReference type="PROSITE" id="PS50011"/>
    </source>
</evidence>
<dbReference type="SMART" id="SM00220">
    <property type="entry name" value="S_TKc"/>
    <property type="match status" value="1"/>
</dbReference>
<evidence type="ECO:0000256" key="6">
    <source>
        <dbReference type="ARBA" id="ARBA00022777"/>
    </source>
</evidence>
<dbReference type="InterPro" id="IPR017441">
    <property type="entry name" value="Protein_kinase_ATP_BS"/>
</dbReference>
<dbReference type="Pfam" id="PF00780">
    <property type="entry name" value="CNH"/>
    <property type="match status" value="1"/>
</dbReference>